<dbReference type="PANTHER" id="PTHR10380">
    <property type="entry name" value="CUTICLE PROTEIN"/>
    <property type="match status" value="1"/>
</dbReference>
<dbReference type="Proteomes" id="UP000009192">
    <property type="component" value="Unassembled WGS sequence"/>
</dbReference>
<protein>
    <submittedName>
        <fullName evidence="4">Uncharacterized protein</fullName>
    </submittedName>
</protein>
<dbReference type="PROSITE" id="PS00233">
    <property type="entry name" value="CHIT_BIND_RR_1"/>
    <property type="match status" value="1"/>
</dbReference>
<gene>
    <name evidence="4" type="primary">Dmoj\GI25492</name>
    <name evidence="4" type="ORF">Dmoj_GI25492</name>
</gene>
<keyword evidence="3" id="KW-0812">Transmembrane</keyword>
<dbReference type="AlphaFoldDB" id="A0A0Q9XLS5"/>
<keyword evidence="5" id="KW-1185">Reference proteome</keyword>
<dbReference type="KEGG" id="dmo:Dmoj_GI25492"/>
<evidence type="ECO:0000256" key="2">
    <source>
        <dbReference type="PROSITE-ProRule" id="PRU00497"/>
    </source>
</evidence>
<reference evidence="4 5" key="1">
    <citation type="journal article" date="2007" name="Nature">
        <title>Evolution of genes and genomes on the Drosophila phylogeny.</title>
        <authorList>
            <consortium name="Drosophila 12 Genomes Consortium"/>
            <person name="Clark A.G."/>
            <person name="Eisen M.B."/>
            <person name="Smith D.R."/>
            <person name="Bergman C.M."/>
            <person name="Oliver B."/>
            <person name="Markow T.A."/>
            <person name="Kaufman T.C."/>
            <person name="Kellis M."/>
            <person name="Gelbart W."/>
            <person name="Iyer V.N."/>
            <person name="Pollard D.A."/>
            <person name="Sackton T.B."/>
            <person name="Larracuente A.M."/>
            <person name="Singh N.D."/>
            <person name="Abad J.P."/>
            <person name="Abt D.N."/>
            <person name="Adryan B."/>
            <person name="Aguade M."/>
            <person name="Akashi H."/>
            <person name="Anderson W.W."/>
            <person name="Aquadro C.F."/>
            <person name="Ardell D.H."/>
            <person name="Arguello R."/>
            <person name="Artieri C.G."/>
            <person name="Barbash D.A."/>
            <person name="Barker D."/>
            <person name="Barsanti P."/>
            <person name="Batterham P."/>
            <person name="Batzoglou S."/>
            <person name="Begun D."/>
            <person name="Bhutkar A."/>
            <person name="Blanco E."/>
            <person name="Bosak S.A."/>
            <person name="Bradley R.K."/>
            <person name="Brand A.D."/>
            <person name="Brent M.R."/>
            <person name="Brooks A.N."/>
            <person name="Brown R.H."/>
            <person name="Butlin R.K."/>
            <person name="Caggese C."/>
            <person name="Calvi B.R."/>
            <person name="Bernardo de Carvalho A."/>
            <person name="Caspi A."/>
            <person name="Castrezana S."/>
            <person name="Celniker S.E."/>
            <person name="Chang J.L."/>
            <person name="Chapple C."/>
            <person name="Chatterji S."/>
            <person name="Chinwalla A."/>
            <person name="Civetta A."/>
            <person name="Clifton S.W."/>
            <person name="Comeron J.M."/>
            <person name="Costello J.C."/>
            <person name="Coyne J.A."/>
            <person name="Daub J."/>
            <person name="David R.G."/>
            <person name="Delcher A.L."/>
            <person name="Delehaunty K."/>
            <person name="Do C.B."/>
            <person name="Ebling H."/>
            <person name="Edwards K."/>
            <person name="Eickbush T."/>
            <person name="Evans J.D."/>
            <person name="Filipski A."/>
            <person name="Findeiss S."/>
            <person name="Freyhult E."/>
            <person name="Fulton L."/>
            <person name="Fulton R."/>
            <person name="Garcia A.C."/>
            <person name="Gardiner A."/>
            <person name="Garfield D.A."/>
            <person name="Garvin B.E."/>
            <person name="Gibson G."/>
            <person name="Gilbert D."/>
            <person name="Gnerre S."/>
            <person name="Godfrey J."/>
            <person name="Good R."/>
            <person name="Gotea V."/>
            <person name="Gravely B."/>
            <person name="Greenberg A.J."/>
            <person name="Griffiths-Jones S."/>
            <person name="Gross S."/>
            <person name="Guigo R."/>
            <person name="Gustafson E.A."/>
            <person name="Haerty W."/>
            <person name="Hahn M.W."/>
            <person name="Halligan D.L."/>
            <person name="Halpern A.L."/>
            <person name="Halter G.M."/>
            <person name="Han M.V."/>
            <person name="Heger A."/>
            <person name="Hillier L."/>
            <person name="Hinrichs A.S."/>
            <person name="Holmes I."/>
            <person name="Hoskins R.A."/>
            <person name="Hubisz M.J."/>
            <person name="Hultmark D."/>
            <person name="Huntley M.A."/>
            <person name="Jaffe D.B."/>
            <person name="Jagadeeshan S."/>
            <person name="Jeck W.R."/>
            <person name="Johnson J."/>
            <person name="Jones C.D."/>
            <person name="Jordan W.C."/>
            <person name="Karpen G.H."/>
            <person name="Kataoka E."/>
            <person name="Keightley P.D."/>
            <person name="Kheradpour P."/>
            <person name="Kirkness E.F."/>
            <person name="Koerich L.B."/>
            <person name="Kristiansen K."/>
            <person name="Kudrna D."/>
            <person name="Kulathinal R.J."/>
            <person name="Kumar S."/>
            <person name="Kwok R."/>
            <person name="Lander E."/>
            <person name="Langley C.H."/>
            <person name="Lapoint R."/>
            <person name="Lazzaro B.P."/>
            <person name="Lee S.J."/>
            <person name="Levesque L."/>
            <person name="Li R."/>
            <person name="Lin C.F."/>
            <person name="Lin M.F."/>
            <person name="Lindblad-Toh K."/>
            <person name="Llopart A."/>
            <person name="Long M."/>
            <person name="Low L."/>
            <person name="Lozovsky E."/>
            <person name="Lu J."/>
            <person name="Luo M."/>
            <person name="Machado C.A."/>
            <person name="Makalowski W."/>
            <person name="Marzo M."/>
            <person name="Matsuda M."/>
            <person name="Matzkin L."/>
            <person name="McAllister B."/>
            <person name="McBride C.S."/>
            <person name="McKernan B."/>
            <person name="McKernan K."/>
            <person name="Mendez-Lago M."/>
            <person name="Minx P."/>
            <person name="Mollenhauer M.U."/>
            <person name="Montooth K."/>
            <person name="Mount S.M."/>
            <person name="Mu X."/>
            <person name="Myers E."/>
            <person name="Negre B."/>
            <person name="Newfeld S."/>
            <person name="Nielsen R."/>
            <person name="Noor M.A."/>
            <person name="O'Grady P."/>
            <person name="Pachter L."/>
            <person name="Papaceit M."/>
            <person name="Parisi M.J."/>
            <person name="Parisi M."/>
            <person name="Parts L."/>
            <person name="Pedersen J.S."/>
            <person name="Pesole G."/>
            <person name="Phillippy A.M."/>
            <person name="Ponting C.P."/>
            <person name="Pop M."/>
            <person name="Porcelli D."/>
            <person name="Powell J.R."/>
            <person name="Prohaska S."/>
            <person name="Pruitt K."/>
            <person name="Puig M."/>
            <person name="Quesneville H."/>
            <person name="Ram K.R."/>
            <person name="Rand D."/>
            <person name="Rasmussen M.D."/>
            <person name="Reed L.K."/>
            <person name="Reenan R."/>
            <person name="Reily A."/>
            <person name="Remington K.A."/>
            <person name="Rieger T.T."/>
            <person name="Ritchie M.G."/>
            <person name="Robin C."/>
            <person name="Rogers Y.H."/>
            <person name="Rohde C."/>
            <person name="Rozas J."/>
            <person name="Rubenfield M.J."/>
            <person name="Ruiz A."/>
            <person name="Russo S."/>
            <person name="Salzberg S.L."/>
            <person name="Sanchez-Gracia A."/>
            <person name="Saranga D.J."/>
            <person name="Sato H."/>
            <person name="Schaeffer S.W."/>
            <person name="Schatz M.C."/>
            <person name="Schlenke T."/>
            <person name="Schwartz R."/>
            <person name="Segarra C."/>
            <person name="Singh R.S."/>
            <person name="Sirot L."/>
            <person name="Sirota M."/>
            <person name="Sisneros N.B."/>
            <person name="Smith C.D."/>
            <person name="Smith T.F."/>
            <person name="Spieth J."/>
            <person name="Stage D.E."/>
            <person name="Stark A."/>
            <person name="Stephan W."/>
            <person name="Strausberg R.L."/>
            <person name="Strempel S."/>
            <person name="Sturgill D."/>
            <person name="Sutton G."/>
            <person name="Sutton G.G."/>
            <person name="Tao W."/>
            <person name="Teichmann S."/>
            <person name="Tobari Y.N."/>
            <person name="Tomimura Y."/>
            <person name="Tsolas J.M."/>
            <person name="Valente V.L."/>
            <person name="Venter E."/>
            <person name="Venter J.C."/>
            <person name="Vicario S."/>
            <person name="Vieira F.G."/>
            <person name="Vilella A.J."/>
            <person name="Villasante A."/>
            <person name="Walenz B."/>
            <person name="Wang J."/>
            <person name="Wasserman M."/>
            <person name="Watts T."/>
            <person name="Wilson D."/>
            <person name="Wilson R.K."/>
            <person name="Wing R.A."/>
            <person name="Wolfner M.F."/>
            <person name="Wong A."/>
            <person name="Wong G.K."/>
            <person name="Wu C.I."/>
            <person name="Wu G."/>
            <person name="Yamamoto D."/>
            <person name="Yang H.P."/>
            <person name="Yang S.P."/>
            <person name="Yorke J.A."/>
            <person name="Yoshida K."/>
            <person name="Zdobnov E."/>
            <person name="Zhang P."/>
            <person name="Zhang Y."/>
            <person name="Zimin A.V."/>
            <person name="Baldwin J."/>
            <person name="Abdouelleil A."/>
            <person name="Abdulkadir J."/>
            <person name="Abebe A."/>
            <person name="Abera B."/>
            <person name="Abreu J."/>
            <person name="Acer S.C."/>
            <person name="Aftuck L."/>
            <person name="Alexander A."/>
            <person name="An P."/>
            <person name="Anderson E."/>
            <person name="Anderson S."/>
            <person name="Arachi H."/>
            <person name="Azer M."/>
            <person name="Bachantsang P."/>
            <person name="Barry A."/>
            <person name="Bayul T."/>
            <person name="Berlin A."/>
            <person name="Bessette D."/>
            <person name="Bloom T."/>
            <person name="Blye J."/>
            <person name="Boguslavskiy L."/>
            <person name="Bonnet C."/>
            <person name="Boukhgalter B."/>
            <person name="Bourzgui I."/>
            <person name="Brown A."/>
            <person name="Cahill P."/>
            <person name="Channer S."/>
            <person name="Cheshatsang Y."/>
            <person name="Chuda L."/>
            <person name="Citroen M."/>
            <person name="Collymore A."/>
            <person name="Cooke P."/>
            <person name="Costello M."/>
            <person name="D'Aco K."/>
            <person name="Daza R."/>
            <person name="De Haan G."/>
            <person name="DeGray S."/>
            <person name="DeMaso C."/>
            <person name="Dhargay N."/>
            <person name="Dooley K."/>
            <person name="Dooley E."/>
            <person name="Doricent M."/>
            <person name="Dorje P."/>
            <person name="Dorjee K."/>
            <person name="Dupes A."/>
            <person name="Elong R."/>
            <person name="Falk J."/>
            <person name="Farina A."/>
            <person name="Faro S."/>
            <person name="Ferguson D."/>
            <person name="Fisher S."/>
            <person name="Foley C.D."/>
            <person name="Franke A."/>
            <person name="Friedrich D."/>
            <person name="Gadbois L."/>
            <person name="Gearin G."/>
            <person name="Gearin C.R."/>
            <person name="Giannoukos G."/>
            <person name="Goode T."/>
            <person name="Graham J."/>
            <person name="Grandbois E."/>
            <person name="Grewal S."/>
            <person name="Gyaltsen K."/>
            <person name="Hafez N."/>
            <person name="Hagos B."/>
            <person name="Hall J."/>
            <person name="Henson C."/>
            <person name="Hollinger A."/>
            <person name="Honan T."/>
            <person name="Huard M.D."/>
            <person name="Hughes L."/>
            <person name="Hurhula B."/>
            <person name="Husby M.E."/>
            <person name="Kamat A."/>
            <person name="Kanga B."/>
            <person name="Kashin S."/>
            <person name="Khazanovich D."/>
            <person name="Kisner P."/>
            <person name="Lance K."/>
            <person name="Lara M."/>
            <person name="Lee W."/>
            <person name="Lennon N."/>
            <person name="Letendre F."/>
            <person name="LeVine R."/>
            <person name="Lipovsky A."/>
            <person name="Liu X."/>
            <person name="Liu J."/>
            <person name="Liu S."/>
            <person name="Lokyitsang T."/>
            <person name="Lokyitsang Y."/>
            <person name="Lubonja R."/>
            <person name="Lui A."/>
            <person name="MacDonald P."/>
            <person name="Magnisalis V."/>
            <person name="Maru K."/>
            <person name="Matthews C."/>
            <person name="McCusker W."/>
            <person name="McDonough S."/>
            <person name="Mehta T."/>
            <person name="Meldrim J."/>
            <person name="Meneus L."/>
            <person name="Mihai O."/>
            <person name="Mihalev A."/>
            <person name="Mihova T."/>
            <person name="Mittelman R."/>
            <person name="Mlenga V."/>
            <person name="Montmayeur A."/>
            <person name="Mulrain L."/>
            <person name="Navidi A."/>
            <person name="Naylor J."/>
            <person name="Negash T."/>
            <person name="Nguyen T."/>
            <person name="Nguyen N."/>
            <person name="Nicol R."/>
            <person name="Norbu C."/>
            <person name="Norbu N."/>
            <person name="Novod N."/>
            <person name="O'Neill B."/>
            <person name="Osman S."/>
            <person name="Markiewicz E."/>
            <person name="Oyono O.L."/>
            <person name="Patti C."/>
            <person name="Phunkhang P."/>
            <person name="Pierre F."/>
            <person name="Priest M."/>
            <person name="Raghuraman S."/>
            <person name="Rege F."/>
            <person name="Reyes R."/>
            <person name="Rise C."/>
            <person name="Rogov P."/>
            <person name="Ross K."/>
            <person name="Ryan E."/>
            <person name="Settipalli S."/>
            <person name="Shea T."/>
            <person name="Sherpa N."/>
            <person name="Shi L."/>
            <person name="Shih D."/>
            <person name="Sparrow T."/>
            <person name="Spaulding J."/>
            <person name="Stalker J."/>
            <person name="Stange-Thomann N."/>
            <person name="Stavropoulos S."/>
            <person name="Stone C."/>
            <person name="Strader C."/>
            <person name="Tesfaye S."/>
            <person name="Thomson T."/>
            <person name="Thoulutsang Y."/>
            <person name="Thoulutsang D."/>
            <person name="Topham K."/>
            <person name="Topping I."/>
            <person name="Tsamla T."/>
            <person name="Vassiliev H."/>
            <person name="Vo A."/>
            <person name="Wangchuk T."/>
            <person name="Wangdi T."/>
            <person name="Weiand M."/>
            <person name="Wilkinson J."/>
            <person name="Wilson A."/>
            <person name="Yadav S."/>
            <person name="Young G."/>
            <person name="Yu Q."/>
            <person name="Zembek L."/>
            <person name="Zhong D."/>
            <person name="Zimmer A."/>
            <person name="Zwirko Z."/>
            <person name="Jaffe D.B."/>
            <person name="Alvarez P."/>
            <person name="Brockman W."/>
            <person name="Butler J."/>
            <person name="Chin C."/>
            <person name="Gnerre S."/>
            <person name="Grabherr M."/>
            <person name="Kleber M."/>
            <person name="Mauceli E."/>
            <person name="MacCallum I."/>
        </authorList>
    </citation>
    <scope>NUCLEOTIDE SEQUENCE [LARGE SCALE GENOMIC DNA]</scope>
    <source>
        <strain evidence="5">Tucson 15081-1352.22</strain>
    </source>
</reference>
<dbReference type="PRINTS" id="PR00947">
    <property type="entry name" value="CUTICLE"/>
</dbReference>
<dbReference type="InterPro" id="IPR050468">
    <property type="entry name" value="Cuticle_Struct_Prot"/>
</dbReference>
<evidence type="ECO:0000313" key="4">
    <source>
        <dbReference type="EMBL" id="KRG05886.1"/>
    </source>
</evidence>
<dbReference type="GO" id="GO:0008010">
    <property type="term" value="F:structural constituent of chitin-based larval cuticle"/>
    <property type="evidence" value="ECO:0007669"/>
    <property type="project" value="TreeGrafter"/>
</dbReference>
<keyword evidence="3" id="KW-0472">Membrane</keyword>
<dbReference type="InterPro" id="IPR031311">
    <property type="entry name" value="CHIT_BIND_RR_consensus"/>
</dbReference>
<name>A0A0Q9XLS5_DROMO</name>
<accession>A0A0Q9XLS5</accession>
<keyword evidence="1 2" id="KW-0193">Cuticle</keyword>
<evidence type="ECO:0000313" key="5">
    <source>
        <dbReference type="Proteomes" id="UP000009192"/>
    </source>
</evidence>
<evidence type="ECO:0000256" key="3">
    <source>
        <dbReference type="SAM" id="Phobius"/>
    </source>
</evidence>
<dbReference type="GO" id="GO:0062129">
    <property type="term" value="C:chitin-based extracellular matrix"/>
    <property type="evidence" value="ECO:0007669"/>
    <property type="project" value="TreeGrafter"/>
</dbReference>
<evidence type="ECO:0000256" key="1">
    <source>
        <dbReference type="ARBA" id="ARBA00022460"/>
    </source>
</evidence>
<feature type="transmembrane region" description="Helical" evidence="3">
    <location>
        <begin position="7"/>
        <end position="25"/>
    </location>
</feature>
<dbReference type="InterPro" id="IPR000618">
    <property type="entry name" value="Insect_cuticle"/>
</dbReference>
<dbReference type="Pfam" id="PF00379">
    <property type="entry name" value="Chitin_bind_4"/>
    <property type="match status" value="1"/>
</dbReference>
<sequence>MASQPSLGCGFSIAINIGISISIGMGPGDNALMRLNLLQTPPKEMFRLLLIVSALIACAYARPLDEARATGDVTSNIDPDGSYSYSYRTSNGISGQEEGVGGQRVTGSYSYNSPEGKLIKNSYIADENGYQPSVPTRQPTRPPTTWIPSISCRGLKCGAG</sequence>
<dbReference type="OrthoDB" id="6343684at2759"/>
<proteinExistence type="predicted"/>
<dbReference type="InParanoid" id="A0A0Q9XLS5"/>
<dbReference type="EMBL" id="CH933809">
    <property type="protein sequence ID" value="KRG05886.1"/>
    <property type="molecule type" value="Genomic_DNA"/>
</dbReference>
<feature type="transmembrane region" description="Helical" evidence="3">
    <location>
        <begin position="45"/>
        <end position="61"/>
    </location>
</feature>
<keyword evidence="3" id="KW-1133">Transmembrane helix</keyword>
<dbReference type="PROSITE" id="PS51155">
    <property type="entry name" value="CHIT_BIND_RR_2"/>
    <property type="match status" value="1"/>
</dbReference>
<organism evidence="4 5">
    <name type="scientific">Drosophila mojavensis</name>
    <name type="common">Fruit fly</name>
    <dbReference type="NCBI Taxonomy" id="7230"/>
    <lineage>
        <taxon>Eukaryota</taxon>
        <taxon>Metazoa</taxon>
        <taxon>Ecdysozoa</taxon>
        <taxon>Arthropoda</taxon>
        <taxon>Hexapoda</taxon>
        <taxon>Insecta</taxon>
        <taxon>Pterygota</taxon>
        <taxon>Neoptera</taxon>
        <taxon>Endopterygota</taxon>
        <taxon>Diptera</taxon>
        <taxon>Brachycera</taxon>
        <taxon>Muscomorpha</taxon>
        <taxon>Ephydroidea</taxon>
        <taxon>Drosophilidae</taxon>
        <taxon>Drosophila</taxon>
    </lineage>
</organism>
<dbReference type="PANTHER" id="PTHR10380:SF237">
    <property type="entry name" value="CUTICULAR PROTEIN 65AU, ISOFORM A-RELATED"/>
    <property type="match status" value="1"/>
</dbReference>